<dbReference type="Proteomes" id="UP000039437">
    <property type="component" value="Unassembled WGS sequence"/>
</dbReference>
<reference evidence="1 2" key="1">
    <citation type="submission" date="2015-04" db="EMBL/GenBank/DDBJ databases">
        <authorList>
            <person name="Syromyatnikov M.Y."/>
            <person name="Popov V.N."/>
        </authorList>
    </citation>
    <scope>NUCLEOTIDE SEQUENCE [LARGE SCALE GENOMIC DNA]</scope>
    <source>
        <strain evidence="1 2">AH1</strain>
    </source>
</reference>
<proteinExistence type="predicted"/>
<accession>A0A0U1MUC0</accession>
<protein>
    <submittedName>
        <fullName evidence="1">Uncharacterized protein</fullName>
    </submittedName>
</protein>
<evidence type="ECO:0000313" key="2">
    <source>
        <dbReference type="Proteomes" id="UP000039437"/>
    </source>
</evidence>
<organism evidence="1 2">
    <name type="scientific">Staphylococcus aureus</name>
    <dbReference type="NCBI Taxonomy" id="1280"/>
    <lineage>
        <taxon>Bacteria</taxon>
        <taxon>Bacillati</taxon>
        <taxon>Bacillota</taxon>
        <taxon>Bacilli</taxon>
        <taxon>Bacillales</taxon>
        <taxon>Staphylococcaceae</taxon>
        <taxon>Staphylococcus</taxon>
    </lineage>
</organism>
<sequence>MSHFEINGILYEMLIGIVKCIKGALTYEKMDKSINDNRWCGTYPSGSIFVC</sequence>
<dbReference type="AlphaFoldDB" id="A0A0U1MUC0"/>
<dbReference type="EMBL" id="CVOQ01000037">
    <property type="protein sequence ID" value="CRI18962.1"/>
    <property type="molecule type" value="Genomic_DNA"/>
</dbReference>
<gene>
    <name evidence="1" type="ORF">BN1321_420030</name>
</gene>
<name>A0A0U1MUC0_STAAU</name>
<evidence type="ECO:0000313" key="1">
    <source>
        <dbReference type="EMBL" id="CRI18962.1"/>
    </source>
</evidence>